<sequence length="81" mass="8883">MEKQVKTELQALRQALLAAADRKAAGQINALVTLGFRKLQQGDFTAAYVTYSFWPQLAVFLPEAAQPALHAQLVQLEQGEA</sequence>
<dbReference type="RefSeq" id="WP_204119152.1">
    <property type="nucleotide sequence ID" value="NZ_BOLV01000011.1"/>
</dbReference>
<name>A0ABW4BIA9_9LACO</name>
<keyword evidence="2" id="KW-1185">Reference proteome</keyword>
<gene>
    <name evidence="1" type="ORF">ACFQ41_10850</name>
</gene>
<evidence type="ECO:0000313" key="1">
    <source>
        <dbReference type="EMBL" id="MFD1399806.1"/>
    </source>
</evidence>
<organism evidence="1 2">
    <name type="scientific">Lacticaseibacillus suilingensis</name>
    <dbReference type="NCBI Taxonomy" id="2799577"/>
    <lineage>
        <taxon>Bacteria</taxon>
        <taxon>Bacillati</taxon>
        <taxon>Bacillota</taxon>
        <taxon>Bacilli</taxon>
        <taxon>Lactobacillales</taxon>
        <taxon>Lactobacillaceae</taxon>
        <taxon>Lacticaseibacillus</taxon>
    </lineage>
</organism>
<evidence type="ECO:0000313" key="2">
    <source>
        <dbReference type="Proteomes" id="UP001597199"/>
    </source>
</evidence>
<dbReference type="Proteomes" id="UP001597199">
    <property type="component" value="Unassembled WGS sequence"/>
</dbReference>
<protein>
    <submittedName>
        <fullName evidence="1">Uncharacterized protein</fullName>
    </submittedName>
</protein>
<reference evidence="2" key="1">
    <citation type="journal article" date="2019" name="Int. J. Syst. Evol. Microbiol.">
        <title>The Global Catalogue of Microorganisms (GCM) 10K type strain sequencing project: providing services to taxonomists for standard genome sequencing and annotation.</title>
        <authorList>
            <consortium name="The Broad Institute Genomics Platform"/>
            <consortium name="The Broad Institute Genome Sequencing Center for Infectious Disease"/>
            <person name="Wu L."/>
            <person name="Ma J."/>
        </authorList>
    </citation>
    <scope>NUCLEOTIDE SEQUENCE [LARGE SCALE GENOMIC DNA]</scope>
    <source>
        <strain evidence="2">CCM 9110</strain>
    </source>
</reference>
<comment type="caution">
    <text evidence="1">The sequence shown here is derived from an EMBL/GenBank/DDBJ whole genome shotgun (WGS) entry which is preliminary data.</text>
</comment>
<accession>A0ABW4BIA9</accession>
<dbReference type="EMBL" id="JBHTOA010000040">
    <property type="protein sequence ID" value="MFD1399806.1"/>
    <property type="molecule type" value="Genomic_DNA"/>
</dbReference>
<proteinExistence type="predicted"/>